<dbReference type="PANTHER" id="PTHR43386:SF23">
    <property type="entry name" value="ABC TRANSPORTER"/>
    <property type="match status" value="1"/>
</dbReference>
<accession>A0A1W2F3W0</accession>
<comment type="similarity">
    <text evidence="7">Belongs to the binding-protein-dependent transport system permease family.</text>
</comment>
<dbReference type="OrthoDB" id="9797472at2"/>
<dbReference type="GO" id="GO:0055085">
    <property type="term" value="P:transmembrane transport"/>
    <property type="evidence" value="ECO:0007669"/>
    <property type="project" value="InterPro"/>
</dbReference>
<keyword evidence="5 7" id="KW-1133">Transmembrane helix</keyword>
<organism evidence="9 10">
    <name type="scientific">Sporomusa malonica</name>
    <dbReference type="NCBI Taxonomy" id="112901"/>
    <lineage>
        <taxon>Bacteria</taxon>
        <taxon>Bacillati</taxon>
        <taxon>Bacillota</taxon>
        <taxon>Negativicutes</taxon>
        <taxon>Selenomonadales</taxon>
        <taxon>Sporomusaceae</taxon>
        <taxon>Sporomusa</taxon>
    </lineage>
</organism>
<evidence type="ECO:0000256" key="2">
    <source>
        <dbReference type="ARBA" id="ARBA00022448"/>
    </source>
</evidence>
<evidence type="ECO:0000256" key="4">
    <source>
        <dbReference type="ARBA" id="ARBA00022692"/>
    </source>
</evidence>
<evidence type="ECO:0000256" key="5">
    <source>
        <dbReference type="ARBA" id="ARBA00022989"/>
    </source>
</evidence>
<dbReference type="GO" id="GO:0005886">
    <property type="term" value="C:plasma membrane"/>
    <property type="evidence" value="ECO:0007669"/>
    <property type="project" value="UniProtKB-SubCell"/>
</dbReference>
<dbReference type="InterPro" id="IPR050366">
    <property type="entry name" value="BP-dependent_transpt_permease"/>
</dbReference>
<keyword evidence="3" id="KW-1003">Cell membrane</keyword>
<feature type="transmembrane region" description="Helical" evidence="7">
    <location>
        <begin position="141"/>
        <end position="165"/>
    </location>
</feature>
<feature type="domain" description="ABC transmembrane type-1" evidence="8">
    <location>
        <begin position="92"/>
        <end position="282"/>
    </location>
</feature>
<evidence type="ECO:0000256" key="1">
    <source>
        <dbReference type="ARBA" id="ARBA00004651"/>
    </source>
</evidence>
<keyword evidence="4 7" id="KW-0812">Transmembrane</keyword>
<evidence type="ECO:0000313" key="10">
    <source>
        <dbReference type="Proteomes" id="UP000192738"/>
    </source>
</evidence>
<keyword evidence="6 7" id="KW-0472">Membrane</keyword>
<protein>
    <submittedName>
        <fullName evidence="9">Peptide/nickel transport system permease protein</fullName>
    </submittedName>
</protein>
<proteinExistence type="inferred from homology"/>
<evidence type="ECO:0000259" key="8">
    <source>
        <dbReference type="PROSITE" id="PS50928"/>
    </source>
</evidence>
<dbReference type="PROSITE" id="PS50928">
    <property type="entry name" value="ABC_TM1"/>
    <property type="match status" value="1"/>
</dbReference>
<dbReference type="InterPro" id="IPR035906">
    <property type="entry name" value="MetI-like_sf"/>
</dbReference>
<evidence type="ECO:0000256" key="7">
    <source>
        <dbReference type="RuleBase" id="RU363032"/>
    </source>
</evidence>
<evidence type="ECO:0000256" key="6">
    <source>
        <dbReference type="ARBA" id="ARBA00023136"/>
    </source>
</evidence>
<evidence type="ECO:0000256" key="3">
    <source>
        <dbReference type="ARBA" id="ARBA00022475"/>
    </source>
</evidence>
<feature type="transmembrane region" description="Helical" evidence="7">
    <location>
        <begin position="33"/>
        <end position="53"/>
    </location>
</feature>
<dbReference type="Pfam" id="PF00528">
    <property type="entry name" value="BPD_transp_1"/>
    <property type="match status" value="1"/>
</dbReference>
<keyword evidence="2 7" id="KW-0813">Transport</keyword>
<dbReference type="Gene3D" id="1.10.3720.10">
    <property type="entry name" value="MetI-like"/>
    <property type="match status" value="1"/>
</dbReference>
<dbReference type="STRING" id="112901.SAMN04488500_14411"/>
<dbReference type="Proteomes" id="UP000192738">
    <property type="component" value="Unassembled WGS sequence"/>
</dbReference>
<comment type="subcellular location">
    <subcellularLocation>
        <location evidence="1 7">Cell membrane</location>
        <topology evidence="1 7">Multi-pass membrane protein</topology>
    </subcellularLocation>
</comment>
<feature type="transmembrane region" description="Helical" evidence="7">
    <location>
        <begin position="213"/>
        <end position="239"/>
    </location>
</feature>
<dbReference type="CDD" id="cd06261">
    <property type="entry name" value="TM_PBP2"/>
    <property type="match status" value="1"/>
</dbReference>
<dbReference type="SUPFAM" id="SSF161098">
    <property type="entry name" value="MetI-like"/>
    <property type="match status" value="1"/>
</dbReference>
<gene>
    <name evidence="9" type="ORF">SAMN04488500_14411</name>
</gene>
<keyword evidence="10" id="KW-1185">Reference proteome</keyword>
<name>A0A1W2F3W0_9FIRM</name>
<dbReference type="PANTHER" id="PTHR43386">
    <property type="entry name" value="OLIGOPEPTIDE TRANSPORT SYSTEM PERMEASE PROTEIN APPC"/>
    <property type="match status" value="1"/>
</dbReference>
<evidence type="ECO:0000313" key="9">
    <source>
        <dbReference type="EMBL" id="SMD16620.1"/>
    </source>
</evidence>
<feature type="transmembrane region" description="Helical" evidence="7">
    <location>
        <begin position="92"/>
        <end position="121"/>
    </location>
</feature>
<reference evidence="9 10" key="1">
    <citation type="submission" date="2017-04" db="EMBL/GenBank/DDBJ databases">
        <authorList>
            <person name="Afonso C.L."/>
            <person name="Miller P.J."/>
            <person name="Scott M.A."/>
            <person name="Spackman E."/>
            <person name="Goraichik I."/>
            <person name="Dimitrov K.M."/>
            <person name="Suarez D.L."/>
            <person name="Swayne D.E."/>
        </authorList>
    </citation>
    <scope>NUCLEOTIDE SEQUENCE [LARGE SCALE GENOMIC DNA]</scope>
    <source>
        <strain evidence="9 10">DSM 5090</strain>
    </source>
</reference>
<dbReference type="InterPro" id="IPR000515">
    <property type="entry name" value="MetI-like"/>
</dbReference>
<feature type="transmembrane region" description="Helical" evidence="7">
    <location>
        <begin position="259"/>
        <end position="278"/>
    </location>
</feature>
<sequence length="296" mass="32221">MSNPGSVAIDSELEGRTARSAALPRLNRRQHTLLSSLLAALLLVGIIAGGMLISSDKVATNLELRNLSPSLEYPFGTDWLGRDMFARTLKGLTLSLGVGVAAAFASVMIALGFGMMAATLGRVVDAIISWLVDLFLSLPHLVTLILIAFSLGGGVKGVVIGVALTHWPSLTRIIRAEIMQVRSAEFVQVSRRLGRSRWWVATQHMLPHLVPQFFVGFLLLFPHAILHEAGVTFLGFGLSPHQPAIGIILSESMRYLSTGMWWLAFFPGLSLLIMVRAFDILGDNIRKLIDPHSAHE</sequence>
<dbReference type="RefSeq" id="WP_084578517.1">
    <property type="nucleotide sequence ID" value="NZ_CP155572.1"/>
</dbReference>
<dbReference type="EMBL" id="FWXI01000044">
    <property type="protein sequence ID" value="SMD16620.1"/>
    <property type="molecule type" value="Genomic_DNA"/>
</dbReference>
<dbReference type="AlphaFoldDB" id="A0A1W2F3W0"/>